<accession>A0A3B3SW39</accession>
<keyword evidence="19" id="KW-1185">Reference proteome</keyword>
<evidence type="ECO:0000256" key="14">
    <source>
        <dbReference type="ARBA" id="ARBA00023180"/>
    </source>
</evidence>
<dbReference type="GO" id="GO:0031966">
    <property type="term" value="C:mitochondrial membrane"/>
    <property type="evidence" value="ECO:0007669"/>
    <property type="project" value="UniProtKB-SubCell"/>
</dbReference>
<protein>
    <recommendedName>
        <fullName evidence="7">Neugrin</fullName>
    </recommendedName>
    <alternativeName>
        <fullName evidence="16">Neurite outgrowth-associated protein</fullName>
    </alternativeName>
</protein>
<proteinExistence type="inferred from homology"/>
<sequence length="285" mass="31903">MLPRLLRSLPGLQLLPRAFSTRSPAPPYGRPKLQRTTDQDEDPEPEEELEALFKEATQRQKTIKFHRLRRQLTPPGAPTRRLTWDAIEQIRYLKEEFPEEWTLERLAEGFSVSRDVILRVLRSRFTPPPETRARQDARVSAAMGTQPLLPGHQARRDGVALLGGATAALGPPSKGVLKALPSGTQTDRPSITAMVPLHSGEGSPISPSLHPSESPPQNSRQTPQGTEGQTEGQEEEEKEEDCWNGCVLSEQELLELVETFPEQDAAVVRKANEFYDSKGNFLYRL</sequence>
<comment type="function">
    <text evidence="1">Plays an essential role in mitochondrial ribosome biogenesis. As a component of a functional protein-RNA module, consisting of RCC1L, NGRN, RPUSD3, RPUSD4, TRUB2, FASTKD2 and 16S mitochondrial ribosomal RNA (16S mt-rRNA), controls 16S mt-rRNA abundance and is required for intra-mitochondrial translation of core subunits of the oxidative phosphorylation system.</text>
</comment>
<keyword evidence="8" id="KW-0217">Developmental protein</keyword>
<dbReference type="GO" id="GO:0030154">
    <property type="term" value="P:cell differentiation"/>
    <property type="evidence" value="ECO:0007669"/>
    <property type="project" value="UniProtKB-KW"/>
</dbReference>
<evidence type="ECO:0000256" key="8">
    <source>
        <dbReference type="ARBA" id="ARBA00022473"/>
    </source>
</evidence>
<evidence type="ECO:0000313" key="18">
    <source>
        <dbReference type="Ensembl" id="ENSPKIP00000034977.1"/>
    </source>
</evidence>
<evidence type="ECO:0000256" key="6">
    <source>
        <dbReference type="ARBA" id="ARBA00011308"/>
    </source>
</evidence>
<feature type="compositionally biased region" description="Acidic residues" evidence="17">
    <location>
        <begin position="232"/>
        <end position="242"/>
    </location>
</feature>
<feature type="compositionally biased region" description="Low complexity" evidence="17">
    <location>
        <begin position="221"/>
        <end position="231"/>
    </location>
</feature>
<evidence type="ECO:0000256" key="9">
    <source>
        <dbReference type="ARBA" id="ARBA00022525"/>
    </source>
</evidence>
<feature type="region of interest" description="Disordered" evidence="17">
    <location>
        <begin position="17"/>
        <end position="47"/>
    </location>
</feature>
<feature type="compositionally biased region" description="Polar residues" evidence="17">
    <location>
        <begin position="205"/>
        <end position="220"/>
    </location>
</feature>
<evidence type="ECO:0000256" key="17">
    <source>
        <dbReference type="SAM" id="MobiDB-lite"/>
    </source>
</evidence>
<evidence type="ECO:0000256" key="15">
    <source>
        <dbReference type="ARBA" id="ARBA00023242"/>
    </source>
</evidence>
<evidence type="ECO:0000256" key="2">
    <source>
        <dbReference type="ARBA" id="ARBA00004123"/>
    </source>
</evidence>
<reference evidence="18" key="1">
    <citation type="submission" date="2025-08" db="UniProtKB">
        <authorList>
            <consortium name="Ensembl"/>
        </authorList>
    </citation>
    <scope>IDENTIFICATION</scope>
</reference>
<evidence type="ECO:0000256" key="5">
    <source>
        <dbReference type="ARBA" id="ARBA00008082"/>
    </source>
</evidence>
<dbReference type="GO" id="GO:0005576">
    <property type="term" value="C:extracellular region"/>
    <property type="evidence" value="ECO:0007669"/>
    <property type="project" value="UniProtKB-SubCell"/>
</dbReference>
<keyword evidence="10" id="KW-0732">Signal</keyword>
<dbReference type="GeneTree" id="ENSGT00390000014472"/>
<keyword evidence="15" id="KW-0539">Nucleus</keyword>
<reference evidence="18" key="2">
    <citation type="submission" date="2025-09" db="UniProtKB">
        <authorList>
            <consortium name="Ensembl"/>
        </authorList>
    </citation>
    <scope>IDENTIFICATION</scope>
</reference>
<keyword evidence="12" id="KW-0496">Mitochondrion</keyword>
<dbReference type="GO" id="GO:0005634">
    <property type="term" value="C:nucleus"/>
    <property type="evidence" value="ECO:0007669"/>
    <property type="project" value="UniProtKB-SubCell"/>
</dbReference>
<dbReference type="Ensembl" id="ENSPKIT00000015902.1">
    <property type="protein sequence ID" value="ENSPKIP00000034977.1"/>
    <property type="gene ID" value="ENSPKIG00000014107.1"/>
</dbReference>
<dbReference type="Proteomes" id="UP000261540">
    <property type="component" value="Unplaced"/>
</dbReference>
<dbReference type="CTD" id="51335"/>
<name>A0A3B3SW39_9TELE</name>
<keyword evidence="14" id="KW-0325">Glycoprotein</keyword>
<organism evidence="18 19">
    <name type="scientific">Paramormyrops kingsleyae</name>
    <dbReference type="NCBI Taxonomy" id="1676925"/>
    <lineage>
        <taxon>Eukaryota</taxon>
        <taxon>Metazoa</taxon>
        <taxon>Chordata</taxon>
        <taxon>Craniata</taxon>
        <taxon>Vertebrata</taxon>
        <taxon>Euteleostomi</taxon>
        <taxon>Actinopterygii</taxon>
        <taxon>Neopterygii</taxon>
        <taxon>Teleostei</taxon>
        <taxon>Osteoglossocephala</taxon>
        <taxon>Osteoglossomorpha</taxon>
        <taxon>Osteoglossiformes</taxon>
        <taxon>Mormyridae</taxon>
        <taxon>Paramormyrops</taxon>
    </lineage>
</organism>
<evidence type="ECO:0000256" key="12">
    <source>
        <dbReference type="ARBA" id="ARBA00023128"/>
    </source>
</evidence>
<dbReference type="PANTHER" id="PTHR13475">
    <property type="entry name" value="NEUGRIN"/>
    <property type="match status" value="1"/>
</dbReference>
<feature type="region of interest" description="Disordered" evidence="17">
    <location>
        <begin position="165"/>
        <end position="242"/>
    </location>
</feature>
<keyword evidence="11" id="KW-0221">Differentiation</keyword>
<evidence type="ECO:0000256" key="13">
    <source>
        <dbReference type="ARBA" id="ARBA00023136"/>
    </source>
</evidence>
<dbReference type="Pfam" id="PF06413">
    <property type="entry name" value="Neugrin"/>
    <property type="match status" value="2"/>
</dbReference>
<dbReference type="OrthoDB" id="6415470at2759"/>
<comment type="subcellular location">
    <subcellularLocation>
        <location evidence="3">Mitochondrion membrane</location>
    </subcellularLocation>
    <subcellularLocation>
        <location evidence="2">Nucleus</location>
    </subcellularLocation>
    <subcellularLocation>
        <location evidence="4">Secreted</location>
    </subcellularLocation>
</comment>
<comment type="subunit">
    <text evidence="6">Forms a regulatory protein-RNA complex, consisting of RCC1L, NGRN, RPUSD3, RPUSD4, TRUB2, FASTKD2 and 16S mt-rRNA. Interacts with 16S mt-rRNA; this interaction is direct.</text>
</comment>
<evidence type="ECO:0000256" key="3">
    <source>
        <dbReference type="ARBA" id="ARBA00004325"/>
    </source>
</evidence>
<evidence type="ECO:0000256" key="11">
    <source>
        <dbReference type="ARBA" id="ARBA00022782"/>
    </source>
</evidence>
<dbReference type="STRING" id="1676925.ENSPKIP00000034977"/>
<dbReference type="AlphaFoldDB" id="A0A3B3SW39"/>
<evidence type="ECO:0000256" key="7">
    <source>
        <dbReference type="ARBA" id="ARBA00016593"/>
    </source>
</evidence>
<keyword evidence="13" id="KW-0472">Membrane</keyword>
<evidence type="ECO:0000256" key="10">
    <source>
        <dbReference type="ARBA" id="ARBA00022729"/>
    </source>
</evidence>
<evidence type="ECO:0000256" key="4">
    <source>
        <dbReference type="ARBA" id="ARBA00004613"/>
    </source>
</evidence>
<evidence type="ECO:0000256" key="1">
    <source>
        <dbReference type="ARBA" id="ARBA00003783"/>
    </source>
</evidence>
<evidence type="ECO:0000313" key="19">
    <source>
        <dbReference type="Proteomes" id="UP000261540"/>
    </source>
</evidence>
<evidence type="ECO:0000256" key="16">
    <source>
        <dbReference type="ARBA" id="ARBA00029657"/>
    </source>
</evidence>
<dbReference type="PANTHER" id="PTHR13475:SF4">
    <property type="entry name" value="NEUGRIN"/>
    <property type="match status" value="1"/>
</dbReference>
<comment type="similarity">
    <text evidence="5">Belongs to the neugrin family.</text>
</comment>
<dbReference type="KEGG" id="pki:111834314"/>
<dbReference type="InterPro" id="IPR010487">
    <property type="entry name" value="NGRN/Rrg9"/>
</dbReference>
<keyword evidence="9" id="KW-0964">Secreted</keyword>